<dbReference type="EMBL" id="MDYN01000007">
    <property type="protein sequence ID" value="OQD86736.1"/>
    <property type="molecule type" value="Genomic_DNA"/>
</dbReference>
<proteinExistence type="predicted"/>
<feature type="region of interest" description="Disordered" evidence="1">
    <location>
        <begin position="1"/>
        <end position="23"/>
    </location>
</feature>
<reference evidence="3" key="1">
    <citation type="journal article" date="2017" name="Nat. Microbiol.">
        <title>Global analysis of biosynthetic gene clusters reveals vast potential of secondary metabolite production in Penicillium species.</title>
        <authorList>
            <person name="Nielsen J.C."/>
            <person name="Grijseels S."/>
            <person name="Prigent S."/>
            <person name="Ji B."/>
            <person name="Dainat J."/>
            <person name="Nielsen K.F."/>
            <person name="Frisvad J.C."/>
            <person name="Workman M."/>
            <person name="Nielsen J."/>
        </authorList>
    </citation>
    <scope>NUCLEOTIDE SEQUENCE [LARGE SCALE GENOMIC DNA]</scope>
    <source>
        <strain evidence="3">IBT 31811</strain>
    </source>
</reference>
<evidence type="ECO:0000256" key="1">
    <source>
        <dbReference type="SAM" id="MobiDB-lite"/>
    </source>
</evidence>
<keyword evidence="3" id="KW-1185">Reference proteome</keyword>
<dbReference type="AlphaFoldDB" id="A0A1V6QCZ2"/>
<evidence type="ECO:0000313" key="2">
    <source>
        <dbReference type="EMBL" id="OQD86736.1"/>
    </source>
</evidence>
<gene>
    <name evidence="2" type="ORF">PENANT_c007G09317</name>
</gene>
<dbReference type="STRING" id="416450.A0A1V6QCZ2"/>
<organism evidence="2 3">
    <name type="scientific">Penicillium antarcticum</name>
    <dbReference type="NCBI Taxonomy" id="416450"/>
    <lineage>
        <taxon>Eukaryota</taxon>
        <taxon>Fungi</taxon>
        <taxon>Dikarya</taxon>
        <taxon>Ascomycota</taxon>
        <taxon>Pezizomycotina</taxon>
        <taxon>Eurotiomycetes</taxon>
        <taxon>Eurotiomycetidae</taxon>
        <taxon>Eurotiales</taxon>
        <taxon>Aspergillaceae</taxon>
        <taxon>Penicillium</taxon>
    </lineage>
</organism>
<evidence type="ECO:0000313" key="3">
    <source>
        <dbReference type="Proteomes" id="UP000191672"/>
    </source>
</evidence>
<dbReference type="Proteomes" id="UP000191672">
    <property type="component" value="Unassembled WGS sequence"/>
</dbReference>
<name>A0A1V6QCZ2_9EURO</name>
<sequence length="199" mass="21330">MLIWDAVEDASERTRGGTPNEDMTRSRLRSLQHKYNTAPGNGKRTSGQLTGCEQTNLQAIQPGPGDVSWVTPYLRGDEIPARQDPPAGTYTPQGLIPGHADVTAAEKGDGHGLGSVTYHQYSEDPAAIITGNENVTTSSPSLASSYSNLTSCGLTNSFELTSPDWFHLLMDLLETNFDANGTLTTTIGGVEYTQPLNDT</sequence>
<protein>
    <submittedName>
        <fullName evidence="2">Uncharacterized protein</fullName>
    </submittedName>
</protein>
<comment type="caution">
    <text evidence="2">The sequence shown here is derived from an EMBL/GenBank/DDBJ whole genome shotgun (WGS) entry which is preliminary data.</text>
</comment>
<accession>A0A1V6QCZ2</accession>